<dbReference type="SMART" id="SM00355">
    <property type="entry name" value="ZnF_C2H2"/>
    <property type="match status" value="2"/>
</dbReference>
<feature type="region of interest" description="Disordered" evidence="7">
    <location>
        <begin position="228"/>
        <end position="467"/>
    </location>
</feature>
<dbReference type="GO" id="GO:0000981">
    <property type="term" value="F:DNA-binding transcription factor activity, RNA polymerase II-specific"/>
    <property type="evidence" value="ECO:0007669"/>
    <property type="project" value="InterPro"/>
</dbReference>
<evidence type="ECO:0000256" key="4">
    <source>
        <dbReference type="ARBA" id="ARBA00023163"/>
    </source>
</evidence>
<dbReference type="SUPFAM" id="SSF57667">
    <property type="entry name" value="beta-beta-alpha zinc fingers"/>
    <property type="match status" value="1"/>
</dbReference>
<dbReference type="PROSITE" id="PS00028">
    <property type="entry name" value="ZINC_FINGER_C2H2_1"/>
    <property type="match status" value="2"/>
</dbReference>
<sequence length="1380" mass="147236">MSRYPPSMAPHQHGHLHQHPNLHQLHPPRSHTDNTSADTFAYPRPTSHPDRSHAQLTNTAPPRQARTPSRQHGQPGQPGQPSRPAAGPVHPHVCDICHRTFTRREHLKRHQSCHDPSSNFICRLCSATFSRSDALKRHESLHANPNTTATTGPSSTSPSAASRTQSHHDPASAAYNTTSARSRAAITKTRKACTSCSRSKIKCDGQPVCRNCQARPGTVCHYPQKRSYAPQPAIPRTSPDQPSASTTTASSQPDSPSAPRPALDHPSTRAAAQDDASTKLTHPTSDATPCHPLGPESDLVRSDLASSSSLSSSSSLHAAPPKRSTYTVDSLLAAGSHTPPRPYSENPASLEADSKHPQPGSTAMAPSQARGYAVPTNPSPAQPSAAYPSAPRLHGSSPLGAAPRTVLEQRHPGPRQQYQPGGTAAPPHRHDSYPASSTPASSLYPASASSSSRVSSSSGPSTWSDPSLPTQDWLDFAFSDSSMIAADQTFDWLFAPIETTLGPIAQPAFPQPLATAGAAWPMPTLADAAGAANPPDLETLRQASGPSASSATAHQQPTSLPSAPAMQAERPSTAALPSGHGANVDGGERRSRKRPRREPSYSLSRSGIQSSTHREGEHSSEDGDTVDHAMAGKAPRRPDRGRCMPRPIHRDLAGPCAMPDGFWRHPAASPLTSSTEPIGEATRQDLLAEDTMQVAPFTAYSKKKLLSVVALAELPKHDEERALAMLQGVSVATYNALLQLYFVHFHVQYPFLHAPTFSPDKCPVFLLANAIALGSLSSRIPRAANLGHVLAEITNKAQFVAWHRTNLQERSLGFIQAMVLSDIFMRSTGDRRLLEFAEAIRSPLATLARRRRLLDKTSTHSAPDPAQQDASTTTAAAYHGGGTRSKPTQSASLAGWSQQAARPAAAGALCGADDDNNGGDPAASLHARWQAWIHLESLKRTGWAVFVADAELSVSWNLPSLFSFDELKSELPCPDASWNAPNATMWSLASRHDTRAAGYYTVADFHTALEEGTATRLLNDEIKASDFQRTVLANSLWSLSDAVSTVGKGCLALHAREVTETFRSLCIGLAEQQAEVLERYLGSSVALLGEPRQAPTGGTPANPKLELAVRFDLLRTLVDLQDLQVLGGRHSQREKAETLGPIKERFDRRPWEAWSLAVHAGRIVYFFRTFPTSSTFEGLLFFYAAISVYLVSLWWKDKGDLTIGQLANPFSVGRKGGRGGAGSHPPTSPGGSRSRLSSSIAEVHDDAIGREVLSVHLDGPAYAPISLSLQPYDAAPSGPGPGLGVHAPATDARHGADAGSTGTGTGSLDALAATAESSSRAAAKVVRPRLSFIGDLSSPLAPKRILSSYSDQLAQRAASTSWPICEPLSVILAQMVEISP</sequence>
<feature type="compositionally biased region" description="Polar residues" evidence="7">
    <location>
        <begin position="601"/>
        <end position="611"/>
    </location>
</feature>
<dbReference type="GO" id="GO:0006351">
    <property type="term" value="P:DNA-templated transcription"/>
    <property type="evidence" value="ECO:0007669"/>
    <property type="project" value="InterPro"/>
</dbReference>
<dbReference type="Pfam" id="PF04082">
    <property type="entry name" value="Fungal_trans"/>
    <property type="match status" value="1"/>
</dbReference>
<dbReference type="Gene3D" id="4.10.240.10">
    <property type="entry name" value="Zn(2)-C6 fungal-type DNA-binding domain"/>
    <property type="match status" value="1"/>
</dbReference>
<dbReference type="EMBL" id="KE361641">
    <property type="protein sequence ID" value="EPQ27136.1"/>
    <property type="molecule type" value="Genomic_DNA"/>
</dbReference>
<keyword evidence="4" id="KW-0804">Transcription</keyword>
<feature type="compositionally biased region" description="Polar residues" evidence="7">
    <location>
        <begin position="278"/>
        <end position="287"/>
    </location>
</feature>
<gene>
    <name evidence="9" type="ORF">PFL1_05417</name>
</gene>
<evidence type="ECO:0000256" key="7">
    <source>
        <dbReference type="SAM" id="MobiDB-lite"/>
    </source>
</evidence>
<evidence type="ECO:0000256" key="6">
    <source>
        <dbReference type="PROSITE-ProRule" id="PRU00042"/>
    </source>
</evidence>
<feature type="compositionally biased region" description="Low complexity" evidence="7">
    <location>
        <begin position="382"/>
        <end position="391"/>
    </location>
</feature>
<dbReference type="PROSITE" id="PS00463">
    <property type="entry name" value="ZN2_CY6_FUNGAL_1"/>
    <property type="match status" value="1"/>
</dbReference>
<dbReference type="KEGG" id="pfp:PFL1_05417"/>
<dbReference type="SMART" id="SM00066">
    <property type="entry name" value="GAL4"/>
    <property type="match status" value="1"/>
</dbReference>
<feature type="compositionally biased region" description="Basic and acidic residues" evidence="7">
    <location>
        <begin position="636"/>
        <end position="645"/>
    </location>
</feature>
<dbReference type="GO" id="GO:0003677">
    <property type="term" value="F:DNA binding"/>
    <property type="evidence" value="ECO:0007669"/>
    <property type="project" value="InterPro"/>
</dbReference>
<dbReference type="CDD" id="cd12148">
    <property type="entry name" value="fungal_TF_MHR"/>
    <property type="match status" value="1"/>
</dbReference>
<dbReference type="Pfam" id="PF00172">
    <property type="entry name" value="Zn_clus"/>
    <property type="match status" value="1"/>
</dbReference>
<protein>
    <recommendedName>
        <fullName evidence="8">C2H2-type domain-containing protein</fullName>
    </recommendedName>
</protein>
<dbReference type="InterPro" id="IPR001138">
    <property type="entry name" value="Zn2Cys6_DnaBD"/>
</dbReference>
<accession>A0A061H963</accession>
<evidence type="ECO:0000259" key="8">
    <source>
        <dbReference type="PROSITE" id="PS50157"/>
    </source>
</evidence>
<feature type="region of interest" description="Disordered" evidence="7">
    <location>
        <begin position="526"/>
        <end position="645"/>
    </location>
</feature>
<evidence type="ECO:0000313" key="10">
    <source>
        <dbReference type="Proteomes" id="UP000053664"/>
    </source>
</evidence>
<dbReference type="CDD" id="cd00067">
    <property type="entry name" value="GAL4"/>
    <property type="match status" value="1"/>
</dbReference>
<feature type="region of interest" description="Disordered" evidence="7">
    <location>
        <begin position="1214"/>
        <end position="1236"/>
    </location>
</feature>
<dbReference type="GeneID" id="19319510"/>
<dbReference type="PANTHER" id="PTHR47660">
    <property type="entry name" value="TRANSCRIPTION FACTOR WITH C2H2 AND ZN(2)-CYS(6) DNA BINDING DOMAIN (EUROFUNG)-RELATED-RELATED"/>
    <property type="match status" value="1"/>
</dbReference>
<evidence type="ECO:0000256" key="2">
    <source>
        <dbReference type="ARBA" id="ARBA00022833"/>
    </source>
</evidence>
<feature type="compositionally biased region" description="Low complexity" evidence="7">
    <location>
        <begin position="302"/>
        <end position="316"/>
    </location>
</feature>
<keyword evidence="1" id="KW-0479">Metal-binding</keyword>
<feature type="compositionally biased region" description="Low complexity" evidence="7">
    <location>
        <begin position="433"/>
        <end position="467"/>
    </location>
</feature>
<dbReference type="Proteomes" id="UP000053664">
    <property type="component" value="Unassembled WGS sequence"/>
</dbReference>
<feature type="compositionally biased region" description="Low complexity" evidence="7">
    <location>
        <begin position="1223"/>
        <end position="1236"/>
    </location>
</feature>
<dbReference type="Gene3D" id="3.30.160.60">
    <property type="entry name" value="Classic Zinc Finger"/>
    <property type="match status" value="1"/>
</dbReference>
<feature type="compositionally biased region" description="Low complexity" evidence="7">
    <location>
        <begin position="237"/>
        <end position="261"/>
    </location>
</feature>
<evidence type="ECO:0000256" key="5">
    <source>
        <dbReference type="ARBA" id="ARBA00023242"/>
    </source>
</evidence>
<evidence type="ECO:0000256" key="1">
    <source>
        <dbReference type="ARBA" id="ARBA00022723"/>
    </source>
</evidence>
<dbReference type="InterPro" id="IPR013087">
    <property type="entry name" value="Znf_C2H2_type"/>
</dbReference>
<dbReference type="PANTHER" id="PTHR47660:SF2">
    <property type="entry name" value="TRANSCRIPTION FACTOR WITH C2H2 AND ZN(2)-CYS(6) DNA BINDING DOMAIN (EUROFUNG)"/>
    <property type="match status" value="1"/>
</dbReference>
<dbReference type="HOGENOM" id="CLU_273525_0_0_1"/>
<name>A0A061H963_9BASI</name>
<dbReference type="InterPro" id="IPR007219">
    <property type="entry name" value="XnlR_reg_dom"/>
</dbReference>
<keyword evidence="6" id="KW-0863">Zinc-finger</keyword>
<dbReference type="SUPFAM" id="SSF57701">
    <property type="entry name" value="Zn2/Cys6 DNA-binding domain"/>
    <property type="match status" value="1"/>
</dbReference>
<organism evidence="9 10">
    <name type="scientific">Pseudozyma flocculosa PF-1</name>
    <dbReference type="NCBI Taxonomy" id="1277687"/>
    <lineage>
        <taxon>Eukaryota</taxon>
        <taxon>Fungi</taxon>
        <taxon>Dikarya</taxon>
        <taxon>Basidiomycota</taxon>
        <taxon>Ustilaginomycotina</taxon>
        <taxon>Ustilaginomycetes</taxon>
        <taxon>Ustilaginales</taxon>
        <taxon>Ustilaginaceae</taxon>
        <taxon>Pseudozyma</taxon>
    </lineage>
</organism>
<dbReference type="GO" id="GO:0008270">
    <property type="term" value="F:zinc ion binding"/>
    <property type="evidence" value="ECO:0007669"/>
    <property type="project" value="UniProtKB-KW"/>
</dbReference>
<dbReference type="InterPro" id="IPR036236">
    <property type="entry name" value="Znf_C2H2_sf"/>
</dbReference>
<feature type="region of interest" description="Disordered" evidence="7">
    <location>
        <begin position="1"/>
        <end position="91"/>
    </location>
</feature>
<keyword evidence="5" id="KW-0539">Nucleus</keyword>
<feature type="region of interest" description="Disordered" evidence="7">
    <location>
        <begin position="856"/>
        <end position="897"/>
    </location>
</feature>
<feature type="compositionally biased region" description="Polar residues" evidence="7">
    <location>
        <begin position="541"/>
        <end position="561"/>
    </location>
</feature>
<evidence type="ECO:0000313" key="9">
    <source>
        <dbReference type="EMBL" id="EPQ27136.1"/>
    </source>
</evidence>
<feature type="compositionally biased region" description="Basic and acidic residues" evidence="7">
    <location>
        <begin position="612"/>
        <end position="627"/>
    </location>
</feature>
<feature type="compositionally biased region" description="Low complexity" evidence="7">
    <location>
        <begin position="145"/>
        <end position="164"/>
    </location>
</feature>
<feature type="region of interest" description="Disordered" evidence="7">
    <location>
        <begin position="142"/>
        <end position="184"/>
    </location>
</feature>
<feature type="domain" description="C2H2-type" evidence="8">
    <location>
        <begin position="120"/>
        <end position="147"/>
    </location>
</feature>
<dbReference type="PROSITE" id="PS50157">
    <property type="entry name" value="ZINC_FINGER_C2H2_2"/>
    <property type="match status" value="2"/>
</dbReference>
<keyword evidence="2" id="KW-0862">Zinc</keyword>
<feature type="domain" description="C2H2-type" evidence="8">
    <location>
        <begin position="92"/>
        <end position="119"/>
    </location>
</feature>
<feature type="region of interest" description="Disordered" evidence="7">
    <location>
        <begin position="1277"/>
        <end position="1303"/>
    </location>
</feature>
<evidence type="ECO:0000256" key="3">
    <source>
        <dbReference type="ARBA" id="ARBA00023015"/>
    </source>
</evidence>
<feature type="compositionally biased region" description="Low complexity" evidence="7">
    <location>
        <begin position="68"/>
        <end position="88"/>
    </location>
</feature>
<dbReference type="InterPro" id="IPR036864">
    <property type="entry name" value="Zn2-C6_fun-type_DNA-bd_sf"/>
</dbReference>
<keyword evidence="3" id="KW-0805">Transcription regulation</keyword>
<proteinExistence type="predicted"/>
<dbReference type="eggNOG" id="KOG1721">
    <property type="taxonomic scope" value="Eukaryota"/>
</dbReference>
<feature type="compositionally biased region" description="Polar residues" evidence="7">
    <location>
        <begin position="885"/>
        <end position="897"/>
    </location>
</feature>
<dbReference type="RefSeq" id="XP_007881140.1">
    <property type="nucleotide sequence ID" value="XM_007882949.1"/>
</dbReference>
<reference evidence="9 10" key="1">
    <citation type="journal article" date="2013" name="Plant Cell">
        <title>The transition from a phytopathogenic smut ancestor to an anamorphic biocontrol agent deciphered by comparative whole-genome analysis.</title>
        <authorList>
            <person name="Lefebvre F."/>
            <person name="Joly D.L."/>
            <person name="Labbe C."/>
            <person name="Teichmann B."/>
            <person name="Linning R."/>
            <person name="Belzile F."/>
            <person name="Bakkeren G."/>
            <person name="Belanger R.R."/>
        </authorList>
    </citation>
    <scope>NUCLEOTIDE SEQUENCE [LARGE SCALE GENOMIC DNA]</scope>
    <source>
        <strain evidence="9 10">PF-1</strain>
    </source>
</reference>